<dbReference type="EMBL" id="AEPW01000024">
    <property type="protein sequence ID" value="EFU77407.1"/>
    <property type="molecule type" value="Genomic_DNA"/>
</dbReference>
<dbReference type="AlphaFoldDB" id="E6LLB9"/>
<gene>
    <name evidence="2" type="ORF">HMPREF0381_0754</name>
</gene>
<reference evidence="2 3" key="1">
    <citation type="submission" date="2010-12" db="EMBL/GenBank/DDBJ databases">
        <authorList>
            <person name="Muzny D."/>
            <person name="Qin X."/>
            <person name="Deng J."/>
            <person name="Jiang H."/>
            <person name="Liu Y."/>
            <person name="Qu J."/>
            <person name="Song X.-Z."/>
            <person name="Zhang L."/>
            <person name="Thornton R."/>
            <person name="Coyle M."/>
            <person name="Francisco L."/>
            <person name="Jackson L."/>
            <person name="Javaid M."/>
            <person name="Korchina V."/>
            <person name="Kovar C."/>
            <person name="Mata R."/>
            <person name="Mathew T."/>
            <person name="Ngo R."/>
            <person name="Nguyen L."/>
            <person name="Nguyen N."/>
            <person name="Okwuonu G."/>
            <person name="Ongeri F."/>
            <person name="Pham C."/>
            <person name="Simmons D."/>
            <person name="Wilczek-Boney K."/>
            <person name="Hale W."/>
            <person name="Jakkamsetti A."/>
            <person name="Pham P."/>
            <person name="Ruth R."/>
            <person name="San Lucas F."/>
            <person name="Warren J."/>
            <person name="Zhang J."/>
            <person name="Zhao Z."/>
            <person name="Zhou C."/>
            <person name="Zhu D."/>
            <person name="Lee S."/>
            <person name="Bess C."/>
            <person name="Blankenburg K."/>
            <person name="Forbes L."/>
            <person name="Fu Q."/>
            <person name="Gubbala S."/>
            <person name="Hirani K."/>
            <person name="Jayaseelan J.C."/>
            <person name="Lara F."/>
            <person name="Munidasa M."/>
            <person name="Palculict T."/>
            <person name="Patil S."/>
            <person name="Pu L.-L."/>
            <person name="Saada N."/>
            <person name="Tang L."/>
            <person name="Weissenberger G."/>
            <person name="Zhu Y."/>
            <person name="Hemphill L."/>
            <person name="Shang Y."/>
            <person name="Youmans B."/>
            <person name="Ayvaz T."/>
            <person name="Ross M."/>
            <person name="Santibanez J."/>
            <person name="Aqrawi P."/>
            <person name="Gross S."/>
            <person name="Joshi V."/>
            <person name="Fowler G."/>
            <person name="Nazareth L."/>
            <person name="Reid J."/>
            <person name="Worley K."/>
            <person name="Petrosino J."/>
            <person name="Highlander S."/>
            <person name="Gibbs R."/>
        </authorList>
    </citation>
    <scope>NUCLEOTIDE SEQUENCE [LARGE SCALE GENOMIC DNA]</scope>
    <source>
        <strain evidence="2 3">DSM 3986</strain>
    </source>
</reference>
<sequence>MDTKKSNWQFLNATTLKLIAATLMFIDHIHEMFSHVGAPIWLTMIGRLVFPMFLFAASESFHYTHSKKRYLLRLLIASWFMTTFTFVLQGILPNDNVALMNNAFSTFFVSGLYMLFWDIFVDGIHQKSILKIIGAILLCFIPVLLSMPVLIGGFLVTNENISPDIVRYIAIFSLYLPSILIVEGSYFSVLLGLLFYIFRKDRVLQIAVLVAMSAYIFITGDRIQSIMIFAAVPIALYNGEKGKGIKNFFYIFYPLHIGILYVISTLVFK</sequence>
<evidence type="ECO:0000313" key="3">
    <source>
        <dbReference type="Proteomes" id="UP000003434"/>
    </source>
</evidence>
<feature type="transmembrane region" description="Helical" evidence="1">
    <location>
        <begin position="38"/>
        <end position="58"/>
    </location>
</feature>
<evidence type="ECO:0000313" key="2">
    <source>
        <dbReference type="EMBL" id="EFU77407.1"/>
    </source>
</evidence>
<keyword evidence="1" id="KW-0812">Transmembrane</keyword>
<keyword evidence="1" id="KW-1133">Transmembrane helix</keyword>
<dbReference type="RefSeq" id="WP_008750523.1">
    <property type="nucleotide sequence ID" value="NZ_GL622296.1"/>
</dbReference>
<feature type="transmembrane region" description="Helical" evidence="1">
    <location>
        <begin position="208"/>
        <end position="236"/>
    </location>
</feature>
<dbReference type="Pfam" id="PF05857">
    <property type="entry name" value="TraX"/>
    <property type="match status" value="1"/>
</dbReference>
<dbReference type="Proteomes" id="UP000003434">
    <property type="component" value="Unassembled WGS sequence"/>
</dbReference>
<dbReference type="HOGENOM" id="CLU_074054_3_0_9"/>
<feature type="transmembrane region" description="Helical" evidence="1">
    <location>
        <begin position="168"/>
        <end position="196"/>
    </location>
</feature>
<dbReference type="eggNOG" id="ENOG502ZC51">
    <property type="taxonomic scope" value="Bacteria"/>
</dbReference>
<protein>
    <recommendedName>
        <fullName evidence="4">Protein TraX</fullName>
    </recommendedName>
</protein>
<evidence type="ECO:0008006" key="4">
    <source>
        <dbReference type="Google" id="ProtNLM"/>
    </source>
</evidence>
<accession>E6LLB9</accession>
<name>E6LLB9_9FIRM</name>
<feature type="transmembrane region" description="Helical" evidence="1">
    <location>
        <begin position="70"/>
        <end position="92"/>
    </location>
</feature>
<feature type="transmembrane region" description="Helical" evidence="1">
    <location>
        <begin position="248"/>
        <end position="268"/>
    </location>
</feature>
<evidence type="ECO:0000256" key="1">
    <source>
        <dbReference type="SAM" id="Phobius"/>
    </source>
</evidence>
<proteinExistence type="predicted"/>
<organism evidence="2 3">
    <name type="scientific">Lachnoanaerobaculum saburreum DSM 3986</name>
    <dbReference type="NCBI Taxonomy" id="887325"/>
    <lineage>
        <taxon>Bacteria</taxon>
        <taxon>Bacillati</taxon>
        <taxon>Bacillota</taxon>
        <taxon>Clostridia</taxon>
        <taxon>Lachnospirales</taxon>
        <taxon>Lachnospiraceae</taxon>
        <taxon>Lachnoanaerobaculum</taxon>
    </lineage>
</organism>
<feature type="transmembrane region" description="Helical" evidence="1">
    <location>
        <begin position="132"/>
        <end position="156"/>
    </location>
</feature>
<comment type="caution">
    <text evidence="2">The sequence shown here is derived from an EMBL/GenBank/DDBJ whole genome shotgun (WGS) entry which is preliminary data.</text>
</comment>
<dbReference type="InterPro" id="IPR008875">
    <property type="entry name" value="TraX"/>
</dbReference>
<keyword evidence="1" id="KW-0472">Membrane</keyword>
<feature type="transmembrane region" description="Helical" evidence="1">
    <location>
        <begin position="98"/>
        <end position="120"/>
    </location>
</feature>
<feature type="transmembrane region" description="Helical" evidence="1">
    <location>
        <begin position="7"/>
        <end position="26"/>
    </location>
</feature>